<dbReference type="InterPro" id="IPR002734">
    <property type="entry name" value="RibDG_C"/>
</dbReference>
<dbReference type="SUPFAM" id="SSF53597">
    <property type="entry name" value="Dihydrofolate reductase-like"/>
    <property type="match status" value="1"/>
</dbReference>
<comment type="pathway">
    <text evidence="1">Cofactor biosynthesis; riboflavin biosynthesis.</text>
</comment>
<dbReference type="PANTHER" id="PTHR38011">
    <property type="entry name" value="DIHYDROFOLATE REDUCTASE FAMILY PROTEIN (AFU_ORTHOLOGUE AFUA_8G06820)"/>
    <property type="match status" value="1"/>
</dbReference>
<name>A0A7G9QK90_9SPHI</name>
<dbReference type="EMBL" id="CP060723">
    <property type="protein sequence ID" value="QNN43765.1"/>
    <property type="molecule type" value="Genomic_DNA"/>
</dbReference>
<evidence type="ECO:0000256" key="3">
    <source>
        <dbReference type="ARBA" id="ARBA00023002"/>
    </source>
</evidence>
<dbReference type="GO" id="GO:0008703">
    <property type="term" value="F:5-amino-6-(5-phosphoribosylamino)uracil reductase activity"/>
    <property type="evidence" value="ECO:0007669"/>
    <property type="project" value="InterPro"/>
</dbReference>
<accession>A0A7G9QK90</accession>
<organism evidence="5 6">
    <name type="scientific">Pedobacter roseus</name>
    <dbReference type="NCBI Taxonomy" id="336820"/>
    <lineage>
        <taxon>Bacteria</taxon>
        <taxon>Pseudomonadati</taxon>
        <taxon>Bacteroidota</taxon>
        <taxon>Sphingobacteriia</taxon>
        <taxon>Sphingobacteriales</taxon>
        <taxon>Sphingobacteriaceae</taxon>
        <taxon>Pedobacter</taxon>
    </lineage>
</organism>
<evidence type="ECO:0000256" key="2">
    <source>
        <dbReference type="ARBA" id="ARBA00022857"/>
    </source>
</evidence>
<evidence type="ECO:0000256" key="1">
    <source>
        <dbReference type="ARBA" id="ARBA00005104"/>
    </source>
</evidence>
<sequence>MNKDLPYVICLMMTSVDGKILGEKWGNSPKMELLRGTFEKIHEEIGIGAWIVGRTTMEKDFTGFAKPVLKKGHHQVDRNDFVAGQQSTTFAIAIDGKAKLGWEKQTMQGDHVITILTEGVKDAYLAHLQDIGVSYIFAGKDEINLKTALKKLRKLFGIEKLMLEGGAHINGSFLNEGLIDELHQLLLPVADGTIKTSTLFEIDPKTKKDGATLLKLEKVKQIENEVLWITYKVGKTN</sequence>
<dbReference type="Gene3D" id="3.40.430.10">
    <property type="entry name" value="Dihydrofolate Reductase, subunit A"/>
    <property type="match status" value="1"/>
</dbReference>
<dbReference type="Pfam" id="PF01872">
    <property type="entry name" value="RibD_C"/>
    <property type="match status" value="1"/>
</dbReference>
<keyword evidence="2" id="KW-0521">NADP</keyword>
<evidence type="ECO:0000313" key="6">
    <source>
        <dbReference type="Proteomes" id="UP000515806"/>
    </source>
</evidence>
<dbReference type="InterPro" id="IPR050765">
    <property type="entry name" value="Riboflavin_Biosynth_HTPR"/>
</dbReference>
<keyword evidence="3" id="KW-0560">Oxidoreductase</keyword>
<reference evidence="5 6" key="1">
    <citation type="submission" date="2020-08" db="EMBL/GenBank/DDBJ databases">
        <title>Genome sequence of Pedobacter roseus KACC 11594T.</title>
        <authorList>
            <person name="Hyun D.-W."/>
            <person name="Bae J.-W."/>
        </authorList>
    </citation>
    <scope>NUCLEOTIDE SEQUENCE [LARGE SCALE GENOMIC DNA]</scope>
    <source>
        <strain evidence="5 6">KACC 11594</strain>
    </source>
</reference>
<dbReference type="PANTHER" id="PTHR38011:SF7">
    <property type="entry name" value="2,5-DIAMINO-6-RIBOSYLAMINO-4(3H)-PYRIMIDINONE 5'-PHOSPHATE REDUCTASE"/>
    <property type="match status" value="1"/>
</dbReference>
<dbReference type="Proteomes" id="UP000515806">
    <property type="component" value="Chromosome"/>
</dbReference>
<evidence type="ECO:0000313" key="5">
    <source>
        <dbReference type="EMBL" id="QNN43765.1"/>
    </source>
</evidence>
<dbReference type="GO" id="GO:0009231">
    <property type="term" value="P:riboflavin biosynthetic process"/>
    <property type="evidence" value="ECO:0007669"/>
    <property type="project" value="InterPro"/>
</dbReference>
<protein>
    <submittedName>
        <fullName evidence="5">RibD family protein</fullName>
    </submittedName>
</protein>
<gene>
    <name evidence="5" type="ORF">H9L23_06660</name>
</gene>
<dbReference type="RefSeq" id="WP_187594228.1">
    <property type="nucleotide sequence ID" value="NZ_CP060723.1"/>
</dbReference>
<feature type="domain" description="Bacterial bifunctional deaminase-reductase C-terminal" evidence="4">
    <location>
        <begin position="6"/>
        <end position="227"/>
    </location>
</feature>
<evidence type="ECO:0000259" key="4">
    <source>
        <dbReference type="Pfam" id="PF01872"/>
    </source>
</evidence>
<proteinExistence type="predicted"/>
<keyword evidence="6" id="KW-1185">Reference proteome</keyword>
<dbReference type="KEGG" id="proe:H9L23_06660"/>
<dbReference type="AlphaFoldDB" id="A0A7G9QK90"/>
<dbReference type="InterPro" id="IPR024072">
    <property type="entry name" value="DHFR-like_dom_sf"/>
</dbReference>